<feature type="region of interest" description="Disordered" evidence="1">
    <location>
        <begin position="256"/>
        <end position="288"/>
    </location>
</feature>
<dbReference type="EMBL" id="CP007142">
    <property type="protein sequence ID" value="AJQ96727.1"/>
    <property type="molecule type" value="Genomic_DNA"/>
</dbReference>
<feature type="region of interest" description="Disordered" evidence="1">
    <location>
        <begin position="309"/>
        <end position="338"/>
    </location>
</feature>
<evidence type="ECO:0000256" key="1">
    <source>
        <dbReference type="SAM" id="MobiDB-lite"/>
    </source>
</evidence>
<dbReference type="HOGENOM" id="CLU_433981_0_0_6"/>
<dbReference type="OrthoDB" id="6192837at2"/>
<feature type="compositionally biased region" description="Low complexity" evidence="1">
    <location>
        <begin position="313"/>
        <end position="335"/>
    </location>
</feature>
<keyword evidence="3" id="KW-1185">Reference proteome</keyword>
<evidence type="ECO:0008006" key="4">
    <source>
        <dbReference type="Google" id="ProtNLM"/>
    </source>
</evidence>
<accession>A0A0C5VQ72</accession>
<organism evidence="2 3">
    <name type="scientific">Gynuella sunshinyii YC6258</name>
    <dbReference type="NCBI Taxonomy" id="1445510"/>
    <lineage>
        <taxon>Bacteria</taxon>
        <taxon>Pseudomonadati</taxon>
        <taxon>Pseudomonadota</taxon>
        <taxon>Gammaproteobacteria</taxon>
        <taxon>Oceanospirillales</taxon>
        <taxon>Saccharospirillaceae</taxon>
        <taxon>Gynuella</taxon>
    </lineage>
</organism>
<evidence type="ECO:0000313" key="2">
    <source>
        <dbReference type="EMBL" id="AJQ96727.1"/>
    </source>
</evidence>
<dbReference type="Proteomes" id="UP000032266">
    <property type="component" value="Chromosome"/>
</dbReference>
<dbReference type="KEGG" id="gsn:YC6258_04695"/>
<dbReference type="RefSeq" id="WP_044618667.1">
    <property type="nucleotide sequence ID" value="NZ_CP007142.1"/>
</dbReference>
<sequence length="630" mass="70648">MANISKEPIRLSPSSQTGSISSQTEHPPAPARAQPQPPPTNKLIEAVVIRSEPFVDLQKGNGEQYLLELKTPQGTLFVKYHRALEQGTVLLLEPDDQHSFRTADLSQEPLRLKQLILAAQQFNNESLPKAKFIEGLSTRIVSQLQNTAFESIPTRIQNALIAVLVRHAQIGDSNAETLRQWVGQIQKPALPIIEPSRLQTTLSPLGNPHSEHNHQQNFARAAEVVRQIQELSQPVKSNSQWQSLIRILSVGLDHPAPSPQSAVPSFQQHGAQVAVPPTTGSAPPIATDWPTKLQSLFTQLQPYIEKPEKMDPATSQQTTTNLSSTATTTSPPQSQENSAAIRQRFIALLTKASKTSTVAETGANSATPDFTHKMAEKSEMPQVVERIARKTENLPLSLLLMELERSLNQELRQRPDSIANRLKTEAQRILGSTGLYTPESLKKQAHGALRPGSQSNTQALEAVLNESRSALAKIQSQQMNNLQFQFEPEYHRAHFQQFEIPINLPGVMTHAFAEIWHPLDNTEDSAEQNNTRQQRKWHLRLHMEFKPLPPHCVELFFSLKNEHQIQQLGLVFWSEDPFSLTLFNQYQDVLQSVLQSKGIDVERVESKRGLPVREHISKQQHSQSMVDFKV</sequence>
<gene>
    <name evidence="2" type="ORF">YC6258_04695</name>
</gene>
<feature type="compositionally biased region" description="Pro residues" evidence="1">
    <location>
        <begin position="27"/>
        <end position="39"/>
    </location>
</feature>
<name>A0A0C5VQ72_9GAMM</name>
<proteinExistence type="predicted"/>
<feature type="compositionally biased region" description="Polar residues" evidence="1">
    <location>
        <begin position="259"/>
        <end position="270"/>
    </location>
</feature>
<dbReference type="STRING" id="1445510.YC6258_04695"/>
<feature type="compositionally biased region" description="Low complexity" evidence="1">
    <location>
        <begin position="12"/>
        <end position="24"/>
    </location>
</feature>
<evidence type="ECO:0000313" key="3">
    <source>
        <dbReference type="Proteomes" id="UP000032266"/>
    </source>
</evidence>
<dbReference type="AlphaFoldDB" id="A0A0C5VQ72"/>
<protein>
    <recommendedName>
        <fullName evidence="4">Flagellar hook-length control protein FliK</fullName>
    </recommendedName>
</protein>
<feature type="region of interest" description="Disordered" evidence="1">
    <location>
        <begin position="1"/>
        <end position="39"/>
    </location>
</feature>
<reference evidence="2 3" key="1">
    <citation type="submission" date="2014-01" db="EMBL/GenBank/DDBJ databases">
        <title>Full genme sequencing of cellulolytic bacterium Gynuella sunshinyii YC6258T gen. nov., sp. nov.</title>
        <authorList>
            <person name="Khan H."/>
            <person name="Chung E.J."/>
            <person name="Chung Y.R."/>
        </authorList>
    </citation>
    <scope>NUCLEOTIDE SEQUENCE [LARGE SCALE GENOMIC DNA]</scope>
    <source>
        <strain evidence="2 3">YC6258</strain>
    </source>
</reference>